<feature type="compositionally biased region" description="Basic and acidic residues" evidence="1">
    <location>
        <begin position="790"/>
        <end position="800"/>
    </location>
</feature>
<dbReference type="RefSeq" id="XP_016583135.1">
    <property type="nucleotide sequence ID" value="XM_016731723.1"/>
</dbReference>
<dbReference type="OrthoDB" id="4161595at2759"/>
<feature type="region of interest" description="Disordered" evidence="1">
    <location>
        <begin position="749"/>
        <end position="804"/>
    </location>
</feature>
<proteinExistence type="predicted"/>
<name>A0A0F2LUF0_SPOSC</name>
<feature type="compositionally biased region" description="Basic residues" evidence="1">
    <location>
        <begin position="642"/>
        <end position="660"/>
    </location>
</feature>
<evidence type="ECO:0000313" key="2">
    <source>
        <dbReference type="EMBL" id="KJR80459.1"/>
    </source>
</evidence>
<feature type="compositionally biased region" description="Polar residues" evidence="1">
    <location>
        <begin position="662"/>
        <end position="674"/>
    </location>
</feature>
<feature type="compositionally biased region" description="Polar residues" evidence="1">
    <location>
        <begin position="838"/>
        <end position="848"/>
    </location>
</feature>
<sequence length="848" mass="93018">MEHDSSSSSPTGPEQSRVTPDGRASSSEYQGHSSVGSGRMAGTLSSSPMNMSPPGLAAAGHHSRVSIGSISDQGPNQQTNSATSGTELPVDFETASRCMYRGDCQTGSQLRKAISHIFGRNKLCTRMIPTGVWVHYCRKHYQRTRYRNGGEYPQRQIGLVQEQIRRVQAWSDSNAQQSRGPVLKDWSLSVRKREQMRLDSKMAASGKKRPFHEDGMEDEEDNFDEDRAEMSGTAVPEWVVAQIGDGFSTAGILEVVEHLKSDINQGRLQQIPDIEILPNIVTDSNSDEPASNNTAKKTYTKRRTASSSGFAAGGHRRSQSVNTSALRSDSIPMARRSSQPNNHVAASGRSFASEYHHLQPPMEKRQRIDGEGVLGMSHQHQHQHQHQHHHSLGGMSDRFEHPMAARSSFNSRVQLAHRPAFTGIRESHAESHAESHIESQASYYDHQHQRYGDNAGDFYAHQRPIPELTTSHDGYKTDRRSSHDFEVRREHERHHSTPGGSGQADAASSVLPAPNPQRFGSMPVAQQLESQQYILNSTSAAARRPNMHQRSQSEAGFMHHSSSHFERPTSSGSNALPPLQFNAPSRFATDSLTGTNNNGCRHAEEVPRATDYPPYATHQSHASYGGQQAINASSHRVNYGHAHSHSMNHGPAHGHHHQHAHSYSTNQQEHSSSQYVYNSSNRYLEDGRNTQQQQYQPAQPQPPAHTTALAYDPAVAPTRPLDKFEGVRLAPIQDLIQSLNPPVTTKATLATQHTPTPGSDAVQTPIPAPGATPKPGPAEGADRTLQSKSSDAEYLGHPRQETSSAVSLTLALTKETTSVVMPATYTRPISPEAHSISPVPQAQAQGTC</sequence>
<dbReference type="EMBL" id="AXCR01000012">
    <property type="protein sequence ID" value="KJR80459.1"/>
    <property type="molecule type" value="Genomic_DNA"/>
</dbReference>
<dbReference type="VEuPathDB" id="FungiDB:SPSK_04965"/>
<feature type="region of interest" description="Disordered" evidence="1">
    <location>
        <begin position="1"/>
        <end position="88"/>
    </location>
</feature>
<feature type="region of interest" description="Disordered" evidence="1">
    <location>
        <begin position="829"/>
        <end position="848"/>
    </location>
</feature>
<reference evidence="2 3" key="1">
    <citation type="journal article" date="2014" name="BMC Genomics">
        <title>Comparative genomics of the major fungal agents of human and animal Sporotrichosis: Sporothrix schenckii and Sporothrix brasiliensis.</title>
        <authorList>
            <person name="Teixeira M.M."/>
            <person name="de Almeida L.G."/>
            <person name="Kubitschek-Barreira P."/>
            <person name="Alves F.L."/>
            <person name="Kioshima E.S."/>
            <person name="Abadio A.K."/>
            <person name="Fernandes L."/>
            <person name="Derengowski L.S."/>
            <person name="Ferreira K.S."/>
            <person name="Souza R.C."/>
            <person name="Ruiz J.C."/>
            <person name="de Andrade N.C."/>
            <person name="Paes H.C."/>
            <person name="Nicola A.M."/>
            <person name="Albuquerque P."/>
            <person name="Gerber A.L."/>
            <person name="Martins V.P."/>
            <person name="Peconick L.D."/>
            <person name="Neto A.V."/>
            <person name="Chaucanez C.B."/>
            <person name="Silva P.A."/>
            <person name="Cunha O.L."/>
            <person name="de Oliveira F.F."/>
            <person name="dos Santos T.C."/>
            <person name="Barros A.L."/>
            <person name="Soares M.A."/>
            <person name="de Oliveira L.M."/>
            <person name="Marini M.M."/>
            <person name="Villalobos-Duno H."/>
            <person name="Cunha M.M."/>
            <person name="de Hoog S."/>
            <person name="da Silveira J.F."/>
            <person name="Henrissat B."/>
            <person name="Nino-Vega G.A."/>
            <person name="Cisalpino P.S."/>
            <person name="Mora-Montes H.M."/>
            <person name="Almeida S.R."/>
            <person name="Stajich J.E."/>
            <person name="Lopes-Bezerra L.M."/>
            <person name="Vasconcelos A.T."/>
            <person name="Felipe M.S."/>
        </authorList>
    </citation>
    <scope>NUCLEOTIDE SEQUENCE [LARGE SCALE GENOMIC DNA]</scope>
    <source>
        <strain evidence="2 3">1099-18</strain>
    </source>
</reference>
<feature type="region of interest" description="Disordered" evidence="1">
    <location>
        <begin position="281"/>
        <end position="346"/>
    </location>
</feature>
<feature type="region of interest" description="Disordered" evidence="1">
    <location>
        <begin position="541"/>
        <end position="574"/>
    </location>
</feature>
<organism evidence="2 3">
    <name type="scientific">Sporothrix schenckii 1099-18</name>
    <dbReference type="NCBI Taxonomy" id="1397361"/>
    <lineage>
        <taxon>Eukaryota</taxon>
        <taxon>Fungi</taxon>
        <taxon>Dikarya</taxon>
        <taxon>Ascomycota</taxon>
        <taxon>Pezizomycotina</taxon>
        <taxon>Sordariomycetes</taxon>
        <taxon>Sordariomycetidae</taxon>
        <taxon>Ophiostomatales</taxon>
        <taxon>Ophiostomataceae</taxon>
        <taxon>Sporothrix</taxon>
    </lineage>
</organism>
<evidence type="ECO:0000313" key="3">
    <source>
        <dbReference type="Proteomes" id="UP000033710"/>
    </source>
</evidence>
<protein>
    <recommendedName>
        <fullName evidence="4">ORP1 like protein</fullName>
    </recommendedName>
</protein>
<gene>
    <name evidence="2" type="ORF">SPSK_04965</name>
</gene>
<feature type="compositionally biased region" description="Polar residues" evidence="1">
    <location>
        <begin position="66"/>
        <end position="86"/>
    </location>
</feature>
<dbReference type="KEGG" id="ssck:SPSK_04965"/>
<feature type="region of interest" description="Disordered" evidence="1">
    <location>
        <begin position="466"/>
        <end position="521"/>
    </location>
</feature>
<feature type="region of interest" description="Disordered" evidence="1">
    <location>
        <begin position="637"/>
        <end position="674"/>
    </location>
</feature>
<reference evidence="2 3" key="2">
    <citation type="journal article" date="2015" name="Eukaryot. Cell">
        <title>Asexual propagation of a virulent clone complex in a human and feline outbreak of sporotrichosis.</title>
        <authorList>
            <person name="Teixeira Mde M."/>
            <person name="Rodrigues A.M."/>
            <person name="Tsui C.K."/>
            <person name="de Almeida L.G."/>
            <person name="Van Diepeningen A.D."/>
            <person name="van den Ende B.G."/>
            <person name="Fernandes G.F."/>
            <person name="Kano R."/>
            <person name="Hamelin R.C."/>
            <person name="Lopes-Bezerra L.M."/>
            <person name="Vasconcelos A.T."/>
            <person name="de Hoog S."/>
            <person name="de Camargo Z.P."/>
            <person name="Felipe M.S."/>
        </authorList>
    </citation>
    <scope>NUCLEOTIDE SEQUENCE [LARGE SCALE GENOMIC DNA]</scope>
    <source>
        <strain evidence="2 3">1099-18</strain>
    </source>
</reference>
<dbReference type="AlphaFoldDB" id="A0A0F2LUF0"/>
<dbReference type="GeneID" id="27667000"/>
<evidence type="ECO:0000256" key="1">
    <source>
        <dbReference type="SAM" id="MobiDB-lite"/>
    </source>
</evidence>
<feature type="compositionally biased region" description="Polar residues" evidence="1">
    <location>
        <begin position="10"/>
        <end position="36"/>
    </location>
</feature>
<feature type="region of interest" description="Disordered" evidence="1">
    <location>
        <begin position="198"/>
        <end position="220"/>
    </location>
</feature>
<feature type="compositionally biased region" description="Pro residues" evidence="1">
    <location>
        <begin position="766"/>
        <end position="776"/>
    </location>
</feature>
<feature type="compositionally biased region" description="Basic and acidic residues" evidence="1">
    <location>
        <begin position="473"/>
        <end position="495"/>
    </location>
</feature>
<dbReference type="Proteomes" id="UP000033710">
    <property type="component" value="Unassembled WGS sequence"/>
</dbReference>
<comment type="caution">
    <text evidence="2">The sequence shown here is derived from an EMBL/GenBank/DDBJ whole genome shotgun (WGS) entry which is preliminary data.</text>
</comment>
<evidence type="ECO:0008006" key="4">
    <source>
        <dbReference type="Google" id="ProtNLM"/>
    </source>
</evidence>
<accession>A0A0F2LUF0</accession>
<feature type="compositionally biased region" description="Polar residues" evidence="1">
    <location>
        <begin position="281"/>
        <end position="293"/>
    </location>
</feature>